<gene>
    <name evidence="1" type="ORF">SAMN04487905_103138</name>
</gene>
<organism evidence="1 2">
    <name type="scientific">Actinopolyspora xinjiangensis</name>
    <dbReference type="NCBI Taxonomy" id="405564"/>
    <lineage>
        <taxon>Bacteria</taxon>
        <taxon>Bacillati</taxon>
        <taxon>Actinomycetota</taxon>
        <taxon>Actinomycetes</taxon>
        <taxon>Actinopolysporales</taxon>
        <taxon>Actinopolysporaceae</taxon>
        <taxon>Actinopolyspora</taxon>
    </lineage>
</organism>
<evidence type="ECO:0000313" key="1">
    <source>
        <dbReference type="EMBL" id="SDP30539.1"/>
    </source>
</evidence>
<sequence length="61" mass="6684">MTSPKVFVLDRWKTGAVRPPVPAVLVAKFLPHGATSGIGRTPFGEKLFGRVFFEFFSGSFP</sequence>
<dbReference type="Proteomes" id="UP000199497">
    <property type="component" value="Unassembled WGS sequence"/>
</dbReference>
<dbReference type="EMBL" id="FNJR01000003">
    <property type="protein sequence ID" value="SDP30539.1"/>
    <property type="molecule type" value="Genomic_DNA"/>
</dbReference>
<evidence type="ECO:0000313" key="2">
    <source>
        <dbReference type="Proteomes" id="UP000199497"/>
    </source>
</evidence>
<name>A0A1H0RMG7_9ACTN</name>
<dbReference type="RefSeq" id="WP_211481183.1">
    <property type="nucleotide sequence ID" value="NZ_FNJR01000003.1"/>
</dbReference>
<proteinExistence type="predicted"/>
<accession>A0A1H0RMG7</accession>
<dbReference type="AlphaFoldDB" id="A0A1H0RMG7"/>
<reference evidence="2" key="1">
    <citation type="submission" date="2016-10" db="EMBL/GenBank/DDBJ databases">
        <authorList>
            <person name="Varghese N."/>
            <person name="Submissions S."/>
        </authorList>
    </citation>
    <scope>NUCLEOTIDE SEQUENCE [LARGE SCALE GENOMIC DNA]</scope>
    <source>
        <strain evidence="2">DSM 46732</strain>
    </source>
</reference>
<protein>
    <submittedName>
        <fullName evidence="1">Uncharacterized protein</fullName>
    </submittedName>
</protein>
<keyword evidence="2" id="KW-1185">Reference proteome</keyword>